<keyword evidence="6" id="KW-0464">Manganese</keyword>
<evidence type="ECO:0000256" key="9">
    <source>
        <dbReference type="RuleBase" id="RU000414"/>
    </source>
</evidence>
<dbReference type="PIRSF" id="PIRSF000349">
    <property type="entry name" value="SODismutase"/>
    <property type="match status" value="1"/>
</dbReference>
<dbReference type="OrthoDB" id="239262at2759"/>
<dbReference type="InterPro" id="IPR036324">
    <property type="entry name" value="Mn/Fe_SOD_N_sf"/>
</dbReference>
<dbReference type="InterPro" id="IPR019831">
    <property type="entry name" value="Mn/Fe_SOD_N"/>
</dbReference>
<dbReference type="EMBL" id="LWCA01001093">
    <property type="protein sequence ID" value="OAF65934.1"/>
    <property type="molecule type" value="Genomic_DNA"/>
</dbReference>
<dbReference type="GO" id="GO:0030145">
    <property type="term" value="F:manganese ion binding"/>
    <property type="evidence" value="ECO:0007669"/>
    <property type="project" value="TreeGrafter"/>
</dbReference>
<evidence type="ECO:0000256" key="8">
    <source>
        <dbReference type="PIRSR" id="PIRSR000349-1"/>
    </source>
</evidence>
<feature type="binding site" evidence="8">
    <location>
        <position position="191"/>
    </location>
    <ligand>
        <name>Mn(2+)</name>
        <dbReference type="ChEBI" id="CHEBI:29035"/>
    </ligand>
</feature>
<comment type="caution">
    <text evidence="12">The sequence shown here is derived from an EMBL/GenBank/DDBJ whole genome shotgun (WGS) entry which is preliminary data.</text>
</comment>
<dbReference type="InterPro" id="IPR001189">
    <property type="entry name" value="Mn/Fe_SOD"/>
</dbReference>
<feature type="domain" description="Manganese/iron superoxide dismutase C-terminal" evidence="11">
    <location>
        <begin position="122"/>
        <end position="223"/>
    </location>
</feature>
<dbReference type="GO" id="GO:0004784">
    <property type="term" value="F:superoxide dismutase activity"/>
    <property type="evidence" value="ECO:0007669"/>
    <property type="project" value="UniProtKB-EC"/>
</dbReference>
<dbReference type="Gene3D" id="3.55.40.20">
    <property type="entry name" value="Iron/manganese superoxide dismutase, C-terminal domain"/>
    <property type="match status" value="1"/>
</dbReference>
<dbReference type="AlphaFoldDB" id="A0A177AXL6"/>
<keyword evidence="5 9" id="KW-0560">Oxidoreductase</keyword>
<dbReference type="SUPFAM" id="SSF54719">
    <property type="entry name" value="Fe,Mn superoxide dismutase (SOD), C-terminal domain"/>
    <property type="match status" value="1"/>
</dbReference>
<dbReference type="FunFam" id="3.55.40.20:FF:000004">
    <property type="entry name" value="Superoxide dismutase [Fe]"/>
    <property type="match status" value="1"/>
</dbReference>
<dbReference type="InterPro" id="IPR019833">
    <property type="entry name" value="Mn/Fe_SOD_BS"/>
</dbReference>
<dbReference type="PRINTS" id="PR01703">
    <property type="entry name" value="MNSODISMTASE"/>
</dbReference>
<dbReference type="PANTHER" id="PTHR11404:SF6">
    <property type="entry name" value="SUPEROXIDE DISMUTASE [MN], MITOCHONDRIAL"/>
    <property type="match status" value="1"/>
</dbReference>
<evidence type="ECO:0000256" key="7">
    <source>
        <dbReference type="ARBA" id="ARBA00049204"/>
    </source>
</evidence>
<gene>
    <name evidence="12" type="ORF">A3Q56_06345</name>
</gene>
<dbReference type="Pfam" id="PF02777">
    <property type="entry name" value="Sod_Fe_C"/>
    <property type="match status" value="1"/>
</dbReference>
<name>A0A177AXL6_9BILA</name>
<protein>
    <recommendedName>
        <fullName evidence="3 9">Superoxide dismutase</fullName>
        <ecNumber evidence="3 9">1.15.1.1</ecNumber>
    </recommendedName>
</protein>
<proteinExistence type="inferred from homology"/>
<dbReference type="FunFam" id="1.10.287.990:FF:000001">
    <property type="entry name" value="Superoxide dismutase"/>
    <property type="match status" value="1"/>
</dbReference>
<comment type="similarity">
    <text evidence="2 9">Belongs to the iron/manganese superoxide dismutase family.</text>
</comment>
<evidence type="ECO:0000313" key="12">
    <source>
        <dbReference type="EMBL" id="OAF65934.1"/>
    </source>
</evidence>
<evidence type="ECO:0000256" key="5">
    <source>
        <dbReference type="ARBA" id="ARBA00023002"/>
    </source>
</evidence>
<dbReference type="Proteomes" id="UP000078046">
    <property type="component" value="Unassembled WGS sequence"/>
</dbReference>
<reference evidence="12 13" key="1">
    <citation type="submission" date="2016-04" db="EMBL/GenBank/DDBJ databases">
        <title>The genome of Intoshia linei affirms orthonectids as highly simplified spiralians.</title>
        <authorList>
            <person name="Mikhailov K.V."/>
            <person name="Slusarev G.S."/>
            <person name="Nikitin M.A."/>
            <person name="Logacheva M.D."/>
            <person name="Penin A."/>
            <person name="Aleoshin V."/>
            <person name="Panchin Y.V."/>
        </authorList>
    </citation>
    <scope>NUCLEOTIDE SEQUENCE [LARGE SCALE GENOMIC DNA]</scope>
    <source>
        <strain evidence="12">Intl2013</strain>
        <tissue evidence="12">Whole animal</tissue>
    </source>
</reference>
<dbReference type="EC" id="1.15.1.1" evidence="3 9"/>
<organism evidence="12 13">
    <name type="scientific">Intoshia linei</name>
    <dbReference type="NCBI Taxonomy" id="1819745"/>
    <lineage>
        <taxon>Eukaryota</taxon>
        <taxon>Metazoa</taxon>
        <taxon>Spiralia</taxon>
        <taxon>Lophotrochozoa</taxon>
        <taxon>Mesozoa</taxon>
        <taxon>Orthonectida</taxon>
        <taxon>Rhopaluridae</taxon>
        <taxon>Intoshia</taxon>
    </lineage>
</organism>
<evidence type="ECO:0000256" key="6">
    <source>
        <dbReference type="ARBA" id="ARBA00023211"/>
    </source>
</evidence>
<evidence type="ECO:0000313" key="13">
    <source>
        <dbReference type="Proteomes" id="UP000078046"/>
    </source>
</evidence>
<dbReference type="InterPro" id="IPR019832">
    <property type="entry name" value="Mn/Fe_SOD_C"/>
</dbReference>
<dbReference type="InterPro" id="IPR036314">
    <property type="entry name" value="SOD_C_sf"/>
</dbReference>
<dbReference type="PROSITE" id="PS00088">
    <property type="entry name" value="SOD_MN"/>
    <property type="match status" value="1"/>
</dbReference>
<feature type="binding site" evidence="8">
    <location>
        <position position="195"/>
    </location>
    <ligand>
        <name>Mn(2+)</name>
        <dbReference type="ChEBI" id="CHEBI:29035"/>
    </ligand>
</feature>
<comment type="function">
    <text evidence="1">Destroys superoxide anion radicals which are normally produced within the cells and which are toxic to biological systems.</text>
</comment>
<evidence type="ECO:0000256" key="3">
    <source>
        <dbReference type="ARBA" id="ARBA00012682"/>
    </source>
</evidence>
<sequence length="239" mass="27051">MSIISKNSLKLLNRNILKICGTAHLSNQTEIKKYTLPDLDYDFNALEPYISADIMRLHYEKHHATYVNNLNISLEKSLDCCAKNDIEGHIQHQKLIRFNGGGHINHSLFWKCLSPFGGGSPSGLLMNAIRDQFGDFQSFQSKFTASAIGVQGSGWCWLSVCPNSKTLHIMTTNNQDPLLASTGMIPILGVDVWEHAYYLQYQNRRPEYLTSIFNVIDWKCVNSKYETLVETQNNTTGKS</sequence>
<dbReference type="SUPFAM" id="SSF46609">
    <property type="entry name" value="Fe,Mn superoxide dismutase (SOD), N-terminal domain"/>
    <property type="match status" value="1"/>
</dbReference>
<dbReference type="Gene3D" id="1.10.287.990">
    <property type="entry name" value="Fe,Mn superoxide dismutase (SOD) domain"/>
    <property type="match status" value="1"/>
</dbReference>
<comment type="function">
    <text evidence="9">Destroys radicals which are normally produced within the cells and which are toxic to biological systems.</text>
</comment>
<dbReference type="Pfam" id="PF00081">
    <property type="entry name" value="Sod_Fe_N"/>
    <property type="match status" value="1"/>
</dbReference>
<evidence type="ECO:0000256" key="4">
    <source>
        <dbReference type="ARBA" id="ARBA00022723"/>
    </source>
</evidence>
<feature type="binding site" evidence="8">
    <location>
        <position position="106"/>
    </location>
    <ligand>
        <name>Mn(2+)</name>
        <dbReference type="ChEBI" id="CHEBI:29035"/>
    </ligand>
</feature>
<comment type="catalytic activity">
    <reaction evidence="7 9">
        <text>2 superoxide + 2 H(+) = H2O2 + O2</text>
        <dbReference type="Rhea" id="RHEA:20696"/>
        <dbReference type="ChEBI" id="CHEBI:15378"/>
        <dbReference type="ChEBI" id="CHEBI:15379"/>
        <dbReference type="ChEBI" id="CHEBI:16240"/>
        <dbReference type="ChEBI" id="CHEBI:18421"/>
        <dbReference type="EC" id="1.15.1.1"/>
    </reaction>
</comment>
<evidence type="ECO:0000259" key="10">
    <source>
        <dbReference type="Pfam" id="PF00081"/>
    </source>
</evidence>
<feature type="domain" description="Manganese/iron superoxide dismutase N-terminal" evidence="10">
    <location>
        <begin position="33"/>
        <end position="114"/>
    </location>
</feature>
<dbReference type="InterPro" id="IPR050265">
    <property type="entry name" value="Fe/Mn_Superoxide_Dismutase"/>
</dbReference>
<dbReference type="PANTHER" id="PTHR11404">
    <property type="entry name" value="SUPEROXIDE DISMUTASE 2"/>
    <property type="match status" value="1"/>
</dbReference>
<evidence type="ECO:0000256" key="1">
    <source>
        <dbReference type="ARBA" id="ARBA00002170"/>
    </source>
</evidence>
<evidence type="ECO:0000259" key="11">
    <source>
        <dbReference type="Pfam" id="PF02777"/>
    </source>
</evidence>
<accession>A0A177AXL6</accession>
<keyword evidence="13" id="KW-1185">Reference proteome</keyword>
<feature type="binding site" evidence="8">
    <location>
        <position position="58"/>
    </location>
    <ligand>
        <name>Mn(2+)</name>
        <dbReference type="ChEBI" id="CHEBI:29035"/>
    </ligand>
</feature>
<evidence type="ECO:0000256" key="2">
    <source>
        <dbReference type="ARBA" id="ARBA00008714"/>
    </source>
</evidence>
<keyword evidence="4 8" id="KW-0479">Metal-binding</keyword>